<sequence>MLDPLTGLYNMRSFFRALESEMHRTRRSRVPTSLIMLDLDHFKQINDTYGHIAGDYVLKSVADTLRNGVRAGDLPCRYGGEEFAVVLPGTSLSQAVGVAKRLKEAIEKLKCFYAGKEIPVTASFGVATYRGTTPPEVTPFVDRADKCLMEAKQNGRNRIVWEAEEPKIEVSPQEKELLKIFANS</sequence>
<dbReference type="Proteomes" id="UP000199611">
    <property type="component" value="Unassembled WGS sequence"/>
</dbReference>
<evidence type="ECO:0000259" key="3">
    <source>
        <dbReference type="PROSITE" id="PS50887"/>
    </source>
</evidence>
<dbReference type="PROSITE" id="PS50887">
    <property type="entry name" value="GGDEF"/>
    <property type="match status" value="1"/>
</dbReference>
<dbReference type="AlphaFoldDB" id="A0A1I4QKF0"/>
<dbReference type="CDD" id="cd01949">
    <property type="entry name" value="GGDEF"/>
    <property type="match status" value="1"/>
</dbReference>
<evidence type="ECO:0000313" key="5">
    <source>
        <dbReference type="Proteomes" id="UP000199611"/>
    </source>
</evidence>
<dbReference type="FunFam" id="3.30.70.270:FF:000001">
    <property type="entry name" value="Diguanylate cyclase domain protein"/>
    <property type="match status" value="1"/>
</dbReference>
<evidence type="ECO:0000256" key="2">
    <source>
        <dbReference type="ARBA" id="ARBA00034247"/>
    </source>
</evidence>
<dbReference type="Gene3D" id="3.30.70.270">
    <property type="match status" value="1"/>
</dbReference>
<dbReference type="STRING" id="39841.SAMN05660836_00066"/>
<dbReference type="NCBIfam" id="TIGR00254">
    <property type="entry name" value="GGDEF"/>
    <property type="match status" value="1"/>
</dbReference>
<evidence type="ECO:0000313" key="4">
    <source>
        <dbReference type="EMBL" id="SFM40093.1"/>
    </source>
</evidence>
<dbReference type="RefSeq" id="WP_177193460.1">
    <property type="nucleotide sequence ID" value="NZ_FOUU01000001.1"/>
</dbReference>
<dbReference type="InterPro" id="IPR043128">
    <property type="entry name" value="Rev_trsase/Diguanyl_cyclase"/>
</dbReference>
<reference evidence="4 5" key="1">
    <citation type="submission" date="2016-10" db="EMBL/GenBank/DDBJ databases">
        <authorList>
            <person name="de Groot N.N."/>
        </authorList>
    </citation>
    <scope>NUCLEOTIDE SEQUENCE [LARGE SCALE GENOMIC DNA]</scope>
    <source>
        <strain evidence="4 5">DSM 9990</strain>
    </source>
</reference>
<comment type="catalytic activity">
    <reaction evidence="2">
        <text>2 GTP = 3',3'-c-di-GMP + 2 diphosphate</text>
        <dbReference type="Rhea" id="RHEA:24898"/>
        <dbReference type="ChEBI" id="CHEBI:33019"/>
        <dbReference type="ChEBI" id="CHEBI:37565"/>
        <dbReference type="ChEBI" id="CHEBI:58805"/>
        <dbReference type="EC" id="2.7.7.65"/>
    </reaction>
</comment>
<dbReference type="InterPro" id="IPR029787">
    <property type="entry name" value="Nucleotide_cyclase"/>
</dbReference>
<name>A0A1I4QKF0_9BACT</name>
<feature type="domain" description="GGDEF" evidence="3">
    <location>
        <begin position="30"/>
        <end position="164"/>
    </location>
</feature>
<dbReference type="EMBL" id="FOUU01000001">
    <property type="protein sequence ID" value="SFM40093.1"/>
    <property type="molecule type" value="Genomic_DNA"/>
</dbReference>
<gene>
    <name evidence="4" type="ORF">SAMN05660836_00066</name>
</gene>
<dbReference type="EC" id="2.7.7.65" evidence="1"/>
<evidence type="ECO:0000256" key="1">
    <source>
        <dbReference type="ARBA" id="ARBA00012528"/>
    </source>
</evidence>
<dbReference type="PANTHER" id="PTHR45138">
    <property type="entry name" value="REGULATORY COMPONENTS OF SENSORY TRANSDUCTION SYSTEM"/>
    <property type="match status" value="1"/>
</dbReference>
<organism evidence="4 5">
    <name type="scientific">Thermodesulforhabdus norvegica</name>
    <dbReference type="NCBI Taxonomy" id="39841"/>
    <lineage>
        <taxon>Bacteria</taxon>
        <taxon>Pseudomonadati</taxon>
        <taxon>Thermodesulfobacteriota</taxon>
        <taxon>Syntrophobacteria</taxon>
        <taxon>Syntrophobacterales</taxon>
        <taxon>Thermodesulforhabdaceae</taxon>
        <taxon>Thermodesulforhabdus</taxon>
    </lineage>
</organism>
<dbReference type="InterPro" id="IPR050469">
    <property type="entry name" value="Diguanylate_Cyclase"/>
</dbReference>
<keyword evidence="5" id="KW-1185">Reference proteome</keyword>
<dbReference type="Pfam" id="PF00990">
    <property type="entry name" value="GGDEF"/>
    <property type="match status" value="1"/>
</dbReference>
<dbReference type="SMART" id="SM00267">
    <property type="entry name" value="GGDEF"/>
    <property type="match status" value="1"/>
</dbReference>
<protein>
    <recommendedName>
        <fullName evidence="1">diguanylate cyclase</fullName>
        <ecNumber evidence="1">2.7.7.65</ecNumber>
    </recommendedName>
</protein>
<proteinExistence type="predicted"/>
<accession>A0A1I4QKF0</accession>
<dbReference type="InterPro" id="IPR000160">
    <property type="entry name" value="GGDEF_dom"/>
</dbReference>
<dbReference type="SUPFAM" id="SSF55073">
    <property type="entry name" value="Nucleotide cyclase"/>
    <property type="match status" value="1"/>
</dbReference>
<dbReference type="PANTHER" id="PTHR45138:SF9">
    <property type="entry name" value="DIGUANYLATE CYCLASE DGCM-RELATED"/>
    <property type="match status" value="1"/>
</dbReference>
<dbReference type="GO" id="GO:0052621">
    <property type="term" value="F:diguanylate cyclase activity"/>
    <property type="evidence" value="ECO:0007669"/>
    <property type="project" value="UniProtKB-EC"/>
</dbReference>